<sequence length="161" mass="17322">MPLNAAVTLPARAVHRYRNLSVSERVVFSCTACRNHSLNSCHPSRSSLHSCSSTFGSSKIPALLVDDAAVVVSVMLFRCRDATPRGKQRERKKKNSSGHQTTDLLQQMPHHAELGTKGQQTCQDLRNAIARGKAGTPAGTTAGPLHDTHPSGRKILACGET</sequence>
<dbReference type="Proteomes" id="UP000821845">
    <property type="component" value="Chromosome 10"/>
</dbReference>
<evidence type="ECO:0000313" key="1">
    <source>
        <dbReference type="EMBL" id="KAH6942427.1"/>
    </source>
</evidence>
<reference evidence="1" key="1">
    <citation type="submission" date="2020-05" db="EMBL/GenBank/DDBJ databases">
        <title>Large-scale comparative analyses of tick genomes elucidate their genetic diversity and vector capacities.</title>
        <authorList>
            <person name="Jia N."/>
            <person name="Wang J."/>
            <person name="Shi W."/>
            <person name="Du L."/>
            <person name="Sun Y."/>
            <person name="Zhan W."/>
            <person name="Jiang J."/>
            <person name="Wang Q."/>
            <person name="Zhang B."/>
            <person name="Ji P."/>
            <person name="Sakyi L.B."/>
            <person name="Cui X."/>
            <person name="Yuan T."/>
            <person name="Jiang B."/>
            <person name="Yang W."/>
            <person name="Lam T.T.-Y."/>
            <person name="Chang Q."/>
            <person name="Ding S."/>
            <person name="Wang X."/>
            <person name="Zhu J."/>
            <person name="Ruan X."/>
            <person name="Zhao L."/>
            <person name="Wei J."/>
            <person name="Que T."/>
            <person name="Du C."/>
            <person name="Cheng J."/>
            <person name="Dai P."/>
            <person name="Han X."/>
            <person name="Huang E."/>
            <person name="Gao Y."/>
            <person name="Liu J."/>
            <person name="Shao H."/>
            <person name="Ye R."/>
            <person name="Li L."/>
            <person name="Wei W."/>
            <person name="Wang X."/>
            <person name="Wang C."/>
            <person name="Yang T."/>
            <person name="Huo Q."/>
            <person name="Li W."/>
            <person name="Guo W."/>
            <person name="Chen H."/>
            <person name="Zhou L."/>
            <person name="Ni X."/>
            <person name="Tian J."/>
            <person name="Zhou Y."/>
            <person name="Sheng Y."/>
            <person name="Liu T."/>
            <person name="Pan Y."/>
            <person name="Xia L."/>
            <person name="Li J."/>
            <person name="Zhao F."/>
            <person name="Cao W."/>
        </authorList>
    </citation>
    <scope>NUCLEOTIDE SEQUENCE</scope>
    <source>
        <strain evidence="1">Hyas-2018</strain>
    </source>
</reference>
<gene>
    <name evidence="1" type="ORF">HPB50_005490</name>
</gene>
<comment type="caution">
    <text evidence="1">The sequence shown here is derived from an EMBL/GenBank/DDBJ whole genome shotgun (WGS) entry which is preliminary data.</text>
</comment>
<name>A0ACB7TAJ8_HYAAI</name>
<organism evidence="1 2">
    <name type="scientific">Hyalomma asiaticum</name>
    <name type="common">Tick</name>
    <dbReference type="NCBI Taxonomy" id="266040"/>
    <lineage>
        <taxon>Eukaryota</taxon>
        <taxon>Metazoa</taxon>
        <taxon>Ecdysozoa</taxon>
        <taxon>Arthropoda</taxon>
        <taxon>Chelicerata</taxon>
        <taxon>Arachnida</taxon>
        <taxon>Acari</taxon>
        <taxon>Parasitiformes</taxon>
        <taxon>Ixodida</taxon>
        <taxon>Ixodoidea</taxon>
        <taxon>Ixodidae</taxon>
        <taxon>Hyalomminae</taxon>
        <taxon>Hyalomma</taxon>
    </lineage>
</organism>
<dbReference type="EMBL" id="CM023490">
    <property type="protein sequence ID" value="KAH6942427.1"/>
    <property type="molecule type" value="Genomic_DNA"/>
</dbReference>
<keyword evidence="2" id="KW-1185">Reference proteome</keyword>
<protein>
    <submittedName>
        <fullName evidence="1">Uncharacterized protein</fullName>
    </submittedName>
</protein>
<proteinExistence type="predicted"/>
<evidence type="ECO:0000313" key="2">
    <source>
        <dbReference type="Proteomes" id="UP000821845"/>
    </source>
</evidence>
<accession>A0ACB7TAJ8</accession>